<gene>
    <name evidence="1" type="ORF">VB695_20440</name>
</gene>
<name>A0ABU5UY21_NODSP</name>
<sequence length="82" mass="9309">MAVLHESPWYQEILREGEARGETRGQRQGITFSIETSLEAKFGSDGLELMPQIVEISDLERLKLILRAIITANTVAELRRLL</sequence>
<proteinExistence type="predicted"/>
<reference evidence="1 2" key="1">
    <citation type="submission" date="2023-12" db="EMBL/GenBank/DDBJ databases">
        <title>Baltic Sea Cyanobacteria.</title>
        <authorList>
            <person name="Delbaje E."/>
            <person name="Fewer D.P."/>
            <person name="Shishido T.K."/>
        </authorList>
    </citation>
    <scope>NUCLEOTIDE SEQUENCE [LARGE SCALE GENOMIC DNA]</scope>
    <source>
        <strain evidence="1 2">UHCC 0060</strain>
    </source>
</reference>
<dbReference type="EMBL" id="JAYGHK010000098">
    <property type="protein sequence ID" value="MEA5610410.1"/>
    <property type="molecule type" value="Genomic_DNA"/>
</dbReference>
<dbReference type="RefSeq" id="WP_006195696.1">
    <property type="nucleotide sequence ID" value="NZ_JAYGHK010000098.1"/>
</dbReference>
<comment type="caution">
    <text evidence="1">The sequence shown here is derived from an EMBL/GenBank/DDBJ whole genome shotgun (WGS) entry which is preliminary data.</text>
</comment>
<accession>A0ABU5UY21</accession>
<organism evidence="1 2">
    <name type="scientific">Nodularia spumigena UHCC 0060</name>
    <dbReference type="NCBI Taxonomy" id="3110300"/>
    <lineage>
        <taxon>Bacteria</taxon>
        <taxon>Bacillati</taxon>
        <taxon>Cyanobacteriota</taxon>
        <taxon>Cyanophyceae</taxon>
        <taxon>Nostocales</taxon>
        <taxon>Nodulariaceae</taxon>
        <taxon>Nodularia</taxon>
    </lineage>
</organism>
<protein>
    <submittedName>
        <fullName evidence="1">Uncharacterized protein</fullName>
    </submittedName>
</protein>
<keyword evidence="2" id="KW-1185">Reference proteome</keyword>
<dbReference type="Proteomes" id="UP001303285">
    <property type="component" value="Unassembled WGS sequence"/>
</dbReference>
<dbReference type="GeneID" id="78015746"/>
<evidence type="ECO:0000313" key="1">
    <source>
        <dbReference type="EMBL" id="MEA5610410.1"/>
    </source>
</evidence>
<evidence type="ECO:0000313" key="2">
    <source>
        <dbReference type="Proteomes" id="UP001303285"/>
    </source>
</evidence>